<dbReference type="HOGENOM" id="CLU_2568827_0_0_10"/>
<dbReference type="Proteomes" id="UP000009186">
    <property type="component" value="Chromosome"/>
</dbReference>
<organism evidence="1 2">
    <name type="scientific">Flavobacterium branchiophilum (strain FL-15)</name>
    <dbReference type="NCBI Taxonomy" id="1034807"/>
    <lineage>
        <taxon>Bacteria</taxon>
        <taxon>Pseudomonadati</taxon>
        <taxon>Bacteroidota</taxon>
        <taxon>Flavobacteriia</taxon>
        <taxon>Flavobacteriales</taxon>
        <taxon>Flavobacteriaceae</taxon>
        <taxon>Flavobacterium</taxon>
    </lineage>
</organism>
<dbReference type="STRING" id="1034807.FBFL15_1275"/>
<gene>
    <name evidence="1" type="ordered locus">FBFL15_1275</name>
</gene>
<evidence type="ECO:0000313" key="2">
    <source>
        <dbReference type="Proteomes" id="UP000009186"/>
    </source>
</evidence>
<sequence>MVFCCLEKCNSLREVSVGILGLSGKEETVRINHFPKKSTLADTSKGRKVEFFEEIYNNLLKKYSFVLSNSRIEIALGKRSK</sequence>
<keyword evidence="2" id="KW-1185">Reference proteome</keyword>
<protein>
    <submittedName>
        <fullName evidence="1">Uncharacterized protein</fullName>
    </submittedName>
</protein>
<name>G2Z0G7_FLABF</name>
<dbReference type="EMBL" id="FQ859183">
    <property type="protein sequence ID" value="CCB69358.1"/>
    <property type="molecule type" value="Genomic_DNA"/>
</dbReference>
<reference evidence="1 2" key="1">
    <citation type="journal article" date="2011" name="Appl. Environ. Microbiol.">
        <title>Complete genome sequence of the fish pathogen Flavobacterium branchiophilum.</title>
        <authorList>
            <consortium name="1:IP"/>
            <consortium name="Microbial Evolutionary Genomics,F-75015 Paris"/>
            <consortium name="France 2:CNRS"/>
            <consortium name="URA2171"/>
            <consortium name="F-75015 Paris,France 3:Unite de Virologie et Immunologie Mol."/>
            <consortium name="INRA,78352 Jouy en Josas Cedex"/>
            <consortium name="France. 4:Unite de Mathemathique"/>
            <consortium name="Informatique et Genome,INRA"/>
            <consortium name="78352 Jouy en Josas Cedex"/>
            <consortium name="France. 5:CEA/Genoscope"/>
            <consortium name="Evry"/>
            <consortium name="France"/>
            <person name="Touchon M."/>
            <person name="Barbier P."/>
            <person name="Bernardet J.F."/>
            <person name="Loux V."/>
            <person name="Vacherie B."/>
            <person name="Barbe V."/>
            <person name="Rocha E.P."/>
            <person name="Duchaud E."/>
        </authorList>
    </citation>
    <scope>NUCLEOTIDE SEQUENCE [LARGE SCALE GENOMIC DNA]</scope>
    <source>
        <strain evidence="1 2">FL-15</strain>
    </source>
</reference>
<dbReference type="KEGG" id="fbr:FBFL15_1275"/>
<dbReference type="AlphaFoldDB" id="G2Z0G7"/>
<proteinExistence type="predicted"/>
<accession>G2Z0G7</accession>
<evidence type="ECO:0000313" key="1">
    <source>
        <dbReference type="EMBL" id="CCB69358.1"/>
    </source>
</evidence>